<sequence>MKRTLFNYHIKKDIQLESFHHIIDNFKMGETPEEVFSQKLLQQMEVFFSEDLQLQRILKIAQETHVLLHLISDNNAVLALPWQFYFDQYPLIGISKGNKPINKYAPPKKSSKLNVLMIFSSPFGQSSLDIKHESHTLLSRFLNNGVNLKITDDGSLVSLENILQKEHFDIIYYSGHGSYKNGETTLFFETPLVGHEDEISGQNFVDSIVKHAITLPQLVILSSCNTALGKVGFEGVTNLLLDNNISAVISFSNAIEQENATFFCSMLAYHLSRKYDLLDAYKFSVNSLKKFKQRPKNGRVSWLESQLFLQKHIEKLVGYENKTTIKNNDHKYFFGSKKYFPFLHRNEIRELSNLILKGNAKINISGHKGLGKSVCINYILQNHKAFVPDLKILHFAGNKCTLNDLKEKASILIEKPILEIKKDLTTYAQEHRLLIVIDQIDDLVIVNNNSFVLSNEVLDLVKQIENINIFLITRFPIVNDIFQIIKFRDISIPQLFFIFKKSFLGEYINKILPSRTLSSIFSNHPLYLIIKALFTTGSFGGIIELYMIFEYLLSKSMKEIDFYDSEQSFLDEQADTIRMALYLYEVHDKKEGYYILSYLKRFDKPLQKIIKTASIHKTSVGKKILIPKNLKDKETDIHLKKLVALNLIETDDIGRGEKLYRTHPLLSNSQFLEVEDFFDKKAVADYLLSFFDERHDSFKRIHNNTYINYLNEAFYLYANIHDKSGIVSAGKKLCHEYNINSSPDDVIRIGKTVFQIIQDQTPTEVLELLFQAYQRKGLQNDADYISTKYKQKAIDEKGVLDIINSYHLEGNAYTDKGLFKKASDKYDKALKELKKNALKIEEVSMLELAILSDSANALRHINKSEEAEKRLLKAYKIMIDLKVDFPEIMDNLLAFYIENNKHNKSLYYAEKTLAESTLNHNETIEISALKKQGIIYMQKHKFVYAKTIFNQVMHLAILASDHFSQAEANTYMGHVYLLEGEYMESKNMFNAALYKKALKFFFKAREFYTEKHLIDLYQLYNMMATCSSKIQQPKQAISYREQQLLLASEMEDLKIELPLYTALGIDYGKQGNIKKSMEYYELHNDKINNRLNQGNIDLNLKNTLLSRKMLCSLLIANTLYKNLKSEEAYYNYSTIAFSLFFIEKLQLPYSIERQFIINANAFINAGFQCEFQNELETIVESLANKYLR</sequence>
<evidence type="ECO:0000313" key="4">
    <source>
        <dbReference type="Proteomes" id="UP001176891"/>
    </source>
</evidence>
<dbReference type="Proteomes" id="UP001176891">
    <property type="component" value="Unassembled WGS sequence"/>
</dbReference>
<protein>
    <submittedName>
        <fullName evidence="3">CHAT domain-containing protein</fullName>
    </submittedName>
</protein>
<keyword evidence="4" id="KW-1185">Reference proteome</keyword>
<dbReference type="InterPro" id="IPR011990">
    <property type="entry name" value="TPR-like_helical_dom_sf"/>
</dbReference>
<reference evidence="3" key="1">
    <citation type="submission" date="2023-07" db="EMBL/GenBank/DDBJ databases">
        <title>Two novel species in the genus Flavivirga.</title>
        <authorList>
            <person name="Kwon K."/>
        </authorList>
    </citation>
    <scope>NUCLEOTIDE SEQUENCE</scope>
    <source>
        <strain evidence="3">KACC 14157</strain>
    </source>
</reference>
<evidence type="ECO:0000259" key="2">
    <source>
        <dbReference type="Pfam" id="PF12770"/>
    </source>
</evidence>
<accession>A0ABT8X4H3</accession>
<dbReference type="SUPFAM" id="SSF52540">
    <property type="entry name" value="P-loop containing nucleoside triphosphate hydrolases"/>
    <property type="match status" value="1"/>
</dbReference>
<dbReference type="Pfam" id="PF12770">
    <property type="entry name" value="CHAT"/>
    <property type="match status" value="1"/>
</dbReference>
<keyword evidence="1" id="KW-0802">TPR repeat</keyword>
<dbReference type="InterPro" id="IPR024983">
    <property type="entry name" value="CHAT_dom"/>
</dbReference>
<dbReference type="RefSeq" id="WP_303283094.1">
    <property type="nucleotide sequence ID" value="NZ_BAABCZ010000009.1"/>
</dbReference>
<dbReference type="EMBL" id="JAUOEM010000004">
    <property type="protein sequence ID" value="MDO5988480.1"/>
    <property type="molecule type" value="Genomic_DNA"/>
</dbReference>
<proteinExistence type="predicted"/>
<dbReference type="PROSITE" id="PS50005">
    <property type="entry name" value="TPR"/>
    <property type="match status" value="1"/>
</dbReference>
<gene>
    <name evidence="3" type="ORF">Q4Q39_13790</name>
</gene>
<feature type="repeat" description="TPR" evidence="1">
    <location>
        <begin position="803"/>
        <end position="836"/>
    </location>
</feature>
<evidence type="ECO:0000256" key="1">
    <source>
        <dbReference type="PROSITE-ProRule" id="PRU00339"/>
    </source>
</evidence>
<feature type="domain" description="CHAT" evidence="2">
    <location>
        <begin position="130"/>
        <end position="238"/>
    </location>
</feature>
<dbReference type="Gene3D" id="1.25.40.10">
    <property type="entry name" value="Tetratricopeptide repeat domain"/>
    <property type="match status" value="2"/>
</dbReference>
<organism evidence="3 4">
    <name type="scientific">Flavivirga amylovorans</name>
    <dbReference type="NCBI Taxonomy" id="870486"/>
    <lineage>
        <taxon>Bacteria</taxon>
        <taxon>Pseudomonadati</taxon>
        <taxon>Bacteroidota</taxon>
        <taxon>Flavobacteriia</taxon>
        <taxon>Flavobacteriales</taxon>
        <taxon>Flavobacteriaceae</taxon>
        <taxon>Flavivirga</taxon>
    </lineage>
</organism>
<dbReference type="SMART" id="SM00028">
    <property type="entry name" value="TPR"/>
    <property type="match status" value="5"/>
</dbReference>
<name>A0ABT8X4H3_9FLAO</name>
<dbReference type="SUPFAM" id="SSF48452">
    <property type="entry name" value="TPR-like"/>
    <property type="match status" value="2"/>
</dbReference>
<comment type="caution">
    <text evidence="3">The sequence shown here is derived from an EMBL/GenBank/DDBJ whole genome shotgun (WGS) entry which is preliminary data.</text>
</comment>
<evidence type="ECO:0000313" key="3">
    <source>
        <dbReference type="EMBL" id="MDO5988480.1"/>
    </source>
</evidence>
<dbReference type="InterPro" id="IPR019734">
    <property type="entry name" value="TPR_rpt"/>
</dbReference>
<dbReference type="InterPro" id="IPR027417">
    <property type="entry name" value="P-loop_NTPase"/>
</dbReference>